<feature type="compositionally biased region" description="Basic residues" evidence="1">
    <location>
        <begin position="251"/>
        <end position="272"/>
    </location>
</feature>
<feature type="compositionally biased region" description="Basic and acidic residues" evidence="1">
    <location>
        <begin position="184"/>
        <end position="205"/>
    </location>
</feature>
<feature type="region of interest" description="Disordered" evidence="1">
    <location>
        <begin position="311"/>
        <end position="385"/>
    </location>
</feature>
<evidence type="ECO:0000313" key="2">
    <source>
        <dbReference type="EMBL" id="CAA9457588.1"/>
    </source>
</evidence>
<feature type="compositionally biased region" description="Basic and acidic residues" evidence="1">
    <location>
        <begin position="236"/>
        <end position="250"/>
    </location>
</feature>
<protein>
    <submittedName>
        <fullName evidence="2">Threonine dehydrogenase and related Zn-dependent dehydrogenases</fullName>
    </submittedName>
</protein>
<feature type="compositionally biased region" description="Basic residues" evidence="1">
    <location>
        <begin position="374"/>
        <end position="385"/>
    </location>
</feature>
<accession>A0A6J4R541</accession>
<reference evidence="2" key="1">
    <citation type="submission" date="2020-02" db="EMBL/GenBank/DDBJ databases">
        <authorList>
            <person name="Meier V. D."/>
        </authorList>
    </citation>
    <scope>NUCLEOTIDE SEQUENCE</scope>
    <source>
        <strain evidence="2">AVDCRST_MAG02</strain>
    </source>
</reference>
<feature type="compositionally biased region" description="Basic and acidic residues" evidence="1">
    <location>
        <begin position="14"/>
        <end position="23"/>
    </location>
</feature>
<feature type="compositionally biased region" description="Basic and acidic residues" evidence="1">
    <location>
        <begin position="319"/>
        <end position="373"/>
    </location>
</feature>
<evidence type="ECO:0000256" key="1">
    <source>
        <dbReference type="SAM" id="MobiDB-lite"/>
    </source>
</evidence>
<organism evidence="2">
    <name type="scientific">uncultured Rubrobacteraceae bacterium</name>
    <dbReference type="NCBI Taxonomy" id="349277"/>
    <lineage>
        <taxon>Bacteria</taxon>
        <taxon>Bacillati</taxon>
        <taxon>Actinomycetota</taxon>
        <taxon>Rubrobacteria</taxon>
        <taxon>Rubrobacterales</taxon>
        <taxon>Rubrobacteraceae</taxon>
        <taxon>environmental samples</taxon>
    </lineage>
</organism>
<feature type="non-terminal residue" evidence="2">
    <location>
        <position position="385"/>
    </location>
</feature>
<feature type="region of interest" description="Disordered" evidence="1">
    <location>
        <begin position="100"/>
        <end position="291"/>
    </location>
</feature>
<name>A0A6J4R541_9ACTN</name>
<dbReference type="AlphaFoldDB" id="A0A6J4R541"/>
<feature type="compositionally biased region" description="Basic residues" evidence="1">
    <location>
        <begin position="149"/>
        <end position="159"/>
    </location>
</feature>
<feature type="region of interest" description="Disordered" evidence="1">
    <location>
        <begin position="1"/>
        <end position="81"/>
    </location>
</feature>
<feature type="compositionally biased region" description="Basic residues" evidence="1">
    <location>
        <begin position="65"/>
        <end position="75"/>
    </location>
</feature>
<feature type="compositionally biased region" description="Basic residues" evidence="1">
    <location>
        <begin position="206"/>
        <end position="219"/>
    </location>
</feature>
<proteinExistence type="predicted"/>
<sequence>VARQGRRPGGQRPGPDHPGADRRHSPHHLDRHLRLGSAPLLQALPAHARGGHYRARADGDSRGGRPGRRAHPSRGPRRDPLQHKLRQLLFLRPGPLLPVRDDARYRQARPGREPARARQGREPLRLHPRLRRRPRRSGRVPARPAGPLRPHKGPGRTTRRAFFVPLGRPADELAGRRVRGRPGGWDRRHLGPRPYRPDMRQDRAAPGRRARHRHRQRARAPRDGLQARGPDNRLLGGRDRARRDPGPDRRPRSRRRHRRRRHGGERVRRRLHPPGLEGPARPGHRSSFGHVLHPAGRHVVPLGRLRGAYPGLPLGRPVRHADPGPHGPGERPPMDGRDHPAPHRGRRPEGRGPENAHDAARRRAARVRDLPEKARRRHQVRPQTI</sequence>
<feature type="compositionally biased region" description="Basic residues" evidence="1">
    <location>
        <begin position="126"/>
        <end position="138"/>
    </location>
</feature>
<feature type="compositionally biased region" description="Basic and acidic residues" evidence="1">
    <location>
        <begin position="100"/>
        <end position="125"/>
    </location>
</feature>
<dbReference type="EMBL" id="CADCVH010000055">
    <property type="protein sequence ID" value="CAA9457588.1"/>
    <property type="molecule type" value="Genomic_DNA"/>
</dbReference>
<gene>
    <name evidence="2" type="ORF">AVDCRST_MAG02-1694</name>
</gene>
<feature type="non-terminal residue" evidence="2">
    <location>
        <position position="1"/>
    </location>
</feature>